<accession>A0AAV1DEQ2</accession>
<evidence type="ECO:0000313" key="4">
    <source>
        <dbReference type="Proteomes" id="UP001161247"/>
    </source>
</evidence>
<organism evidence="3 4">
    <name type="scientific">Oldenlandia corymbosa var. corymbosa</name>
    <dbReference type="NCBI Taxonomy" id="529605"/>
    <lineage>
        <taxon>Eukaryota</taxon>
        <taxon>Viridiplantae</taxon>
        <taxon>Streptophyta</taxon>
        <taxon>Embryophyta</taxon>
        <taxon>Tracheophyta</taxon>
        <taxon>Spermatophyta</taxon>
        <taxon>Magnoliopsida</taxon>
        <taxon>eudicotyledons</taxon>
        <taxon>Gunneridae</taxon>
        <taxon>Pentapetalae</taxon>
        <taxon>asterids</taxon>
        <taxon>lamiids</taxon>
        <taxon>Gentianales</taxon>
        <taxon>Rubiaceae</taxon>
        <taxon>Rubioideae</taxon>
        <taxon>Spermacoceae</taxon>
        <taxon>Hedyotis-Oldenlandia complex</taxon>
        <taxon>Oldenlandia</taxon>
    </lineage>
</organism>
<reference evidence="3" key="1">
    <citation type="submission" date="2023-03" db="EMBL/GenBank/DDBJ databases">
        <authorList>
            <person name="Julca I."/>
        </authorList>
    </citation>
    <scope>NUCLEOTIDE SEQUENCE</scope>
</reference>
<dbReference type="PANTHER" id="PTHR46033:SF8">
    <property type="entry name" value="PROTEIN MAINTENANCE OF MERISTEMS-LIKE"/>
    <property type="match status" value="1"/>
</dbReference>
<dbReference type="PANTHER" id="PTHR46033">
    <property type="entry name" value="PROTEIN MAIN-LIKE 2"/>
    <property type="match status" value="1"/>
</dbReference>
<dbReference type="Proteomes" id="UP001161247">
    <property type="component" value="Chromosome 5"/>
</dbReference>
<protein>
    <submittedName>
        <fullName evidence="3">OLC1v1005386C1</fullName>
    </submittedName>
</protein>
<evidence type="ECO:0000313" key="3">
    <source>
        <dbReference type="EMBL" id="CAI9106265.1"/>
    </source>
</evidence>
<gene>
    <name evidence="3" type="ORF">OLC1_LOCUS14791</name>
</gene>
<dbReference type="Pfam" id="PF10536">
    <property type="entry name" value="PMD"/>
    <property type="match status" value="1"/>
</dbReference>
<sequence length="385" mass="42881">MVDRIKRLRKELRKLKDGISPLQGSGHRHAVTRNLYAEHRAEKEKKLKKVKNVHPTFGPVGESANVDDDDDDFEGEDSAEDSFESGRDDVAEEDDTSSFSSHERRDIRIGDTSVLNPIGCTVDQTLSTLYRGQSTTLQHASSSGTSRRSKVSTEEIDDWVVTDDVPGGPCDGSVIPSFLGHTAYQLWNGEPRDYLTIKPAKSLSRLHGWYARLSENAQLQIQQTGEILKMQVAGLLGMSLAELKRAWSHGGVSDILIEECCRRVLPAVQVQAWVWILLASTLFLDRRGGRISASLMTELHRGIGNIGEYSWGSGTLAFLYRQLGIASRAGCTTMAGCMTLLQAWIYEYFPCFQPSKRRGRRGVVGWPRARDWTPVSYVTDSFSSP</sequence>
<feature type="compositionally biased region" description="Acidic residues" evidence="1">
    <location>
        <begin position="65"/>
        <end position="83"/>
    </location>
</feature>
<keyword evidence="4" id="KW-1185">Reference proteome</keyword>
<dbReference type="EMBL" id="OX459122">
    <property type="protein sequence ID" value="CAI9106265.1"/>
    <property type="molecule type" value="Genomic_DNA"/>
</dbReference>
<dbReference type="InterPro" id="IPR044824">
    <property type="entry name" value="MAIN-like"/>
</dbReference>
<evidence type="ECO:0000256" key="1">
    <source>
        <dbReference type="SAM" id="MobiDB-lite"/>
    </source>
</evidence>
<evidence type="ECO:0000259" key="2">
    <source>
        <dbReference type="Pfam" id="PF10536"/>
    </source>
</evidence>
<proteinExistence type="predicted"/>
<feature type="region of interest" description="Disordered" evidence="1">
    <location>
        <begin position="46"/>
        <end position="105"/>
    </location>
</feature>
<name>A0AAV1DEQ2_OLDCO</name>
<feature type="domain" description="Aminotransferase-like plant mobile" evidence="2">
    <location>
        <begin position="268"/>
        <end position="375"/>
    </location>
</feature>
<dbReference type="GO" id="GO:0010073">
    <property type="term" value="P:meristem maintenance"/>
    <property type="evidence" value="ECO:0007669"/>
    <property type="project" value="InterPro"/>
</dbReference>
<dbReference type="AlphaFoldDB" id="A0AAV1DEQ2"/>
<dbReference type="InterPro" id="IPR019557">
    <property type="entry name" value="AminoTfrase-like_pln_mobile"/>
</dbReference>